<comment type="cofactor">
    <cofactor evidence="1">
        <name>Zn(2+)</name>
        <dbReference type="ChEBI" id="CHEBI:29105"/>
    </cofactor>
</comment>
<dbReference type="PANTHER" id="PTHR22726">
    <property type="entry name" value="METALLOENDOPEPTIDASE OMA1"/>
    <property type="match status" value="1"/>
</dbReference>
<accession>A0A5C6TRX2</accession>
<dbReference type="EMBL" id="VOQQ01000001">
    <property type="protein sequence ID" value="TXC62949.1"/>
    <property type="molecule type" value="Genomic_DNA"/>
</dbReference>
<dbReference type="GO" id="GO:0051603">
    <property type="term" value="P:proteolysis involved in protein catabolic process"/>
    <property type="evidence" value="ECO:0007669"/>
    <property type="project" value="TreeGrafter"/>
</dbReference>
<dbReference type="Gene3D" id="3.30.2010.10">
    <property type="entry name" value="Metalloproteases ('zincins'), catalytic domain"/>
    <property type="match status" value="1"/>
</dbReference>
<evidence type="ECO:0000259" key="7">
    <source>
        <dbReference type="Pfam" id="PF01435"/>
    </source>
</evidence>
<keyword evidence="4" id="KW-0378">Hydrolase</keyword>
<dbReference type="SUPFAM" id="SSF48452">
    <property type="entry name" value="TPR-like"/>
    <property type="match status" value="1"/>
</dbReference>
<evidence type="ECO:0000256" key="5">
    <source>
        <dbReference type="ARBA" id="ARBA00022833"/>
    </source>
</evidence>
<keyword evidence="6 8" id="KW-0482">Metalloprotease</keyword>
<proteinExistence type="predicted"/>
<evidence type="ECO:0000256" key="4">
    <source>
        <dbReference type="ARBA" id="ARBA00022801"/>
    </source>
</evidence>
<dbReference type="GO" id="GO:0046872">
    <property type="term" value="F:metal ion binding"/>
    <property type="evidence" value="ECO:0007669"/>
    <property type="project" value="UniProtKB-KW"/>
</dbReference>
<dbReference type="InterPro" id="IPR051156">
    <property type="entry name" value="Mito/Outer_Membr_Metalloprot"/>
</dbReference>
<protein>
    <submittedName>
        <fullName evidence="8">M48 family metalloprotease</fullName>
    </submittedName>
</protein>
<evidence type="ECO:0000256" key="2">
    <source>
        <dbReference type="ARBA" id="ARBA00022670"/>
    </source>
</evidence>
<organism evidence="8 9">
    <name type="scientific">Allosphingosinicella ginsenosidimutans</name>
    <dbReference type="NCBI Taxonomy" id="1176539"/>
    <lineage>
        <taxon>Bacteria</taxon>
        <taxon>Pseudomonadati</taxon>
        <taxon>Pseudomonadota</taxon>
        <taxon>Alphaproteobacteria</taxon>
        <taxon>Sphingomonadales</taxon>
        <taxon>Sphingomonadaceae</taxon>
        <taxon>Allosphingosinicella</taxon>
    </lineage>
</organism>
<evidence type="ECO:0000313" key="9">
    <source>
        <dbReference type="Proteomes" id="UP000321249"/>
    </source>
</evidence>
<dbReference type="GO" id="GO:0004222">
    <property type="term" value="F:metalloendopeptidase activity"/>
    <property type="evidence" value="ECO:0007669"/>
    <property type="project" value="InterPro"/>
</dbReference>
<dbReference type="AlphaFoldDB" id="A0A5C6TRX2"/>
<dbReference type="CDD" id="cd07324">
    <property type="entry name" value="M48C_Oma1-like"/>
    <property type="match status" value="1"/>
</dbReference>
<gene>
    <name evidence="8" type="ORF">FRZ32_04255</name>
</gene>
<dbReference type="InterPro" id="IPR019734">
    <property type="entry name" value="TPR_rpt"/>
</dbReference>
<reference evidence="8 9" key="1">
    <citation type="journal article" date="2015" name="J. Microbiol.">
        <title>Sphingosinicella ginsenosidimutans sp. nov., with ginsenoside converting activity.</title>
        <authorList>
            <person name="Kim J.K."/>
            <person name="Kang M.S."/>
            <person name="Park S.C."/>
            <person name="Kim K.M."/>
            <person name="Choi K."/>
            <person name="Yoon M.H."/>
            <person name="Im W.T."/>
        </authorList>
    </citation>
    <scope>NUCLEOTIDE SEQUENCE [LARGE SCALE GENOMIC DNA]</scope>
    <source>
        <strain evidence="8 9">BS-11</strain>
    </source>
</reference>
<evidence type="ECO:0000256" key="3">
    <source>
        <dbReference type="ARBA" id="ARBA00022723"/>
    </source>
</evidence>
<keyword evidence="5" id="KW-0862">Zinc</keyword>
<evidence type="ECO:0000256" key="6">
    <source>
        <dbReference type="ARBA" id="ARBA00023049"/>
    </source>
</evidence>
<dbReference type="Pfam" id="PF13181">
    <property type="entry name" value="TPR_8"/>
    <property type="match status" value="1"/>
</dbReference>
<feature type="domain" description="Peptidase M48" evidence="7">
    <location>
        <begin position="51"/>
        <end position="234"/>
    </location>
</feature>
<dbReference type="InterPro" id="IPR011990">
    <property type="entry name" value="TPR-like_helical_dom_sf"/>
</dbReference>
<dbReference type="PANTHER" id="PTHR22726:SF1">
    <property type="entry name" value="METALLOENDOPEPTIDASE OMA1, MITOCHONDRIAL"/>
    <property type="match status" value="1"/>
</dbReference>
<evidence type="ECO:0000256" key="1">
    <source>
        <dbReference type="ARBA" id="ARBA00001947"/>
    </source>
</evidence>
<keyword evidence="2 8" id="KW-0645">Protease</keyword>
<dbReference type="GO" id="GO:0016020">
    <property type="term" value="C:membrane"/>
    <property type="evidence" value="ECO:0007669"/>
    <property type="project" value="TreeGrafter"/>
</dbReference>
<evidence type="ECO:0000313" key="8">
    <source>
        <dbReference type="EMBL" id="TXC62949.1"/>
    </source>
</evidence>
<dbReference type="Gene3D" id="1.25.40.10">
    <property type="entry name" value="Tetratricopeptide repeat domain"/>
    <property type="match status" value="1"/>
</dbReference>
<comment type="caution">
    <text evidence="8">The sequence shown here is derived from an EMBL/GenBank/DDBJ whole genome shotgun (WGS) entry which is preliminary data.</text>
</comment>
<dbReference type="InterPro" id="IPR001915">
    <property type="entry name" value="Peptidase_M48"/>
</dbReference>
<dbReference type="Proteomes" id="UP000321249">
    <property type="component" value="Unassembled WGS sequence"/>
</dbReference>
<dbReference type="OrthoDB" id="9814887at2"/>
<keyword evidence="9" id="KW-1185">Reference proteome</keyword>
<name>A0A5C6TRX2_9SPHN</name>
<keyword evidence="3" id="KW-0479">Metal-binding</keyword>
<dbReference type="Pfam" id="PF01435">
    <property type="entry name" value="Peptidase_M48"/>
    <property type="match status" value="1"/>
</dbReference>
<sequence length="462" mass="50097">MAGSIDSSRRAGRFLARLGMLIALSFVAMARPAFAQQILRDAETEALFRDMSRPLVEAAGLRPDNVQVVLLQDPSINAFVAGGQIVYLQTGLIVDAHNLNEVQGVVAHELGHITGGHIIRTADGARQATGISILSLLIGAAAVAAGAGDAGIGAVLAGQQAAMGSFLAFSRTQEASADQAAVAYLRGSGISGQGLLAFFGRLQNMEYRMSLASDDGSFASDHPLTGDRIALLQQTLQADPAWNHQTDPALEARFQRVRAKLIGYVQDPQRVFTQYPESDQSIPARYARAYAWHRAAHPDRALAEADSLLRDRPNDPFFLELKGQILLESGRPREAVAVLRQAVTAAPDQPLIGALFGHALIATEDPANFHEAEQVLKLAVQRDNSNPFAWYQLGIIYDREGDEARAALATAERYNLENQPRLALVNAERAMMGIPANTPDWLRAQDIAMVSRTAQQRRRRND</sequence>
<dbReference type="RefSeq" id="WP_147042340.1">
    <property type="nucleotide sequence ID" value="NZ_BAABIR010000002.1"/>
</dbReference>